<reference evidence="3" key="1">
    <citation type="submission" date="2021-03" db="EMBL/GenBank/DDBJ databases">
        <title>The complete genome sequence of Acetobacter sp. TBRC 12339.</title>
        <authorList>
            <person name="Charoenyingcharoen P."/>
            <person name="Yukphan P."/>
        </authorList>
    </citation>
    <scope>NUCLEOTIDE SEQUENCE</scope>
    <source>
        <strain evidence="3">TBRC 12339</strain>
    </source>
</reference>
<dbReference type="GO" id="GO:0000270">
    <property type="term" value="P:peptidoglycan metabolic process"/>
    <property type="evidence" value="ECO:0007669"/>
    <property type="project" value="UniProtKB-UniRule"/>
</dbReference>
<protein>
    <recommendedName>
        <fullName evidence="1">Endolytic peptidoglycan transglycosylase RlpA</fullName>
        <ecNumber evidence="1">4.2.2.-</ecNumber>
    </recommendedName>
</protein>
<proteinExistence type="inferred from homology"/>
<keyword evidence="1" id="KW-1003">Cell membrane</keyword>
<dbReference type="Proteomes" id="UP000664073">
    <property type="component" value="Unassembled WGS sequence"/>
</dbReference>
<evidence type="ECO:0000256" key="1">
    <source>
        <dbReference type="HAMAP-Rule" id="MF_02071"/>
    </source>
</evidence>
<organism evidence="3 4">
    <name type="scientific">Acetobacter garciniae</name>
    <dbReference type="NCBI Taxonomy" id="2817435"/>
    <lineage>
        <taxon>Bacteria</taxon>
        <taxon>Pseudomonadati</taxon>
        <taxon>Pseudomonadota</taxon>
        <taxon>Alphaproteobacteria</taxon>
        <taxon>Acetobacterales</taxon>
        <taxon>Acetobacteraceae</taxon>
        <taxon>Acetobacter</taxon>
    </lineage>
</organism>
<comment type="subcellular location">
    <subcellularLocation>
        <location evidence="1">Cell membrane</location>
        <topology evidence="1">Lipid-anchor</topology>
    </subcellularLocation>
</comment>
<keyword evidence="1" id="KW-0449">Lipoprotein</keyword>
<keyword evidence="1" id="KW-0961">Cell wall biogenesis/degradation</keyword>
<evidence type="ECO:0000313" key="4">
    <source>
        <dbReference type="Proteomes" id="UP000664073"/>
    </source>
</evidence>
<dbReference type="InterPro" id="IPR009009">
    <property type="entry name" value="RlpA-like_DPBB"/>
</dbReference>
<dbReference type="CDD" id="cd22268">
    <property type="entry name" value="DPBB_RlpA-like"/>
    <property type="match status" value="1"/>
</dbReference>
<dbReference type="Pfam" id="PF03330">
    <property type="entry name" value="DPBB_1"/>
    <property type="match status" value="1"/>
</dbReference>
<comment type="similarity">
    <text evidence="1">Belongs to the RlpA family.</text>
</comment>
<name>A0A939KM41_9PROT</name>
<dbReference type="EMBL" id="JAFVMH010000001">
    <property type="protein sequence ID" value="MBO1324130.1"/>
    <property type="molecule type" value="Genomic_DNA"/>
</dbReference>
<dbReference type="GO" id="GO:0005886">
    <property type="term" value="C:plasma membrane"/>
    <property type="evidence" value="ECO:0007669"/>
    <property type="project" value="UniProtKB-SubCell"/>
</dbReference>
<keyword evidence="1" id="KW-0564">Palmitate</keyword>
<dbReference type="InterPro" id="IPR034718">
    <property type="entry name" value="RlpA"/>
</dbReference>
<keyword evidence="4" id="KW-1185">Reference proteome</keyword>
<keyword evidence="1" id="KW-0456">Lyase</keyword>
<accession>A0A939KM41</accession>
<evidence type="ECO:0000313" key="3">
    <source>
        <dbReference type="EMBL" id="MBO1324130.1"/>
    </source>
</evidence>
<dbReference type="GO" id="GO:0008932">
    <property type="term" value="F:lytic endotransglycosylase activity"/>
    <property type="evidence" value="ECO:0007669"/>
    <property type="project" value="UniProtKB-UniRule"/>
</dbReference>
<dbReference type="PANTHER" id="PTHR34183">
    <property type="entry name" value="ENDOLYTIC PEPTIDOGLYCAN TRANSGLYCOSYLASE RLPA"/>
    <property type="match status" value="1"/>
</dbReference>
<dbReference type="PANTHER" id="PTHR34183:SF8">
    <property type="entry name" value="ENDOLYTIC PEPTIDOGLYCAN TRANSGLYCOSYLASE RLPA-RELATED"/>
    <property type="match status" value="1"/>
</dbReference>
<dbReference type="PROSITE" id="PS51257">
    <property type="entry name" value="PROKAR_LIPOPROTEIN"/>
    <property type="match status" value="1"/>
</dbReference>
<comment type="caution">
    <text evidence="3">The sequence shown here is derived from an EMBL/GenBank/DDBJ whole genome shotgun (WGS) entry which is preliminary data.</text>
</comment>
<dbReference type="EC" id="4.2.2.-" evidence="1"/>
<dbReference type="RefSeq" id="WP_207844782.1">
    <property type="nucleotide sequence ID" value="NZ_JAFVMH010000001.1"/>
</dbReference>
<keyword evidence="1" id="KW-0472">Membrane</keyword>
<dbReference type="AlphaFoldDB" id="A0A939KM41"/>
<dbReference type="Gene3D" id="2.40.40.10">
    <property type="entry name" value="RlpA-like domain"/>
    <property type="match status" value="1"/>
</dbReference>
<gene>
    <name evidence="1" type="primary">rlpA</name>
    <name evidence="3" type="ORF">J2D77_03025</name>
</gene>
<evidence type="ECO:0000259" key="2">
    <source>
        <dbReference type="Pfam" id="PF03330"/>
    </source>
</evidence>
<comment type="function">
    <text evidence="1">Lytic transglycosylase with a strong preference for naked glycan strands that lack stem peptides.</text>
</comment>
<dbReference type="InterPro" id="IPR036908">
    <property type="entry name" value="RlpA-like_sf"/>
</dbReference>
<dbReference type="GO" id="GO:0071555">
    <property type="term" value="P:cell wall organization"/>
    <property type="evidence" value="ECO:0007669"/>
    <property type="project" value="UniProtKB-KW"/>
</dbReference>
<feature type="domain" description="RlpA-like protein double-psi beta-barrel" evidence="2">
    <location>
        <begin position="62"/>
        <end position="136"/>
    </location>
</feature>
<sequence>MKKAVFLGCLALAACSHGQRARPDPHYVVGAPWQADGRWFYPREEFSWQGTGVAVRQTGKDGELTADGEVRDSTTMTGSHQSLQLPSVVRVINLENGREVTIRLNDRGPAEAGRMIALSARAADLLAMGRGPAQVRVVEDEAASRQLAETLPGGPMLQISAAPLERVTQTDLGGAQGVSVVGTDSGPPPADGAPRAAPVLPDLPAVVRQGQPGPGTFWVETMDFTSRYAAMVQAARQGGVLRPAMVGQGMLWAVRFGPFVTIQEADAALKRALATGLTGSHLVVE</sequence>
<dbReference type="HAMAP" id="MF_02071">
    <property type="entry name" value="RlpA"/>
    <property type="match status" value="1"/>
</dbReference>